<gene>
    <name evidence="4" type="ORF">H9734_09635</name>
</gene>
<feature type="coiled-coil region" evidence="1">
    <location>
        <begin position="86"/>
        <end position="120"/>
    </location>
</feature>
<feature type="region of interest" description="Disordered" evidence="2">
    <location>
        <begin position="1"/>
        <end position="58"/>
    </location>
</feature>
<keyword evidence="3" id="KW-0472">Membrane</keyword>
<evidence type="ECO:0000313" key="5">
    <source>
        <dbReference type="Proteomes" id="UP000886890"/>
    </source>
</evidence>
<feature type="transmembrane region" description="Helical" evidence="3">
    <location>
        <begin position="68"/>
        <end position="89"/>
    </location>
</feature>
<organism evidence="4 5">
    <name type="scientific">Candidatus Fusicatenibacter merdavium</name>
    <dbReference type="NCBI Taxonomy" id="2838600"/>
    <lineage>
        <taxon>Bacteria</taxon>
        <taxon>Bacillati</taxon>
        <taxon>Bacillota</taxon>
        <taxon>Clostridia</taxon>
        <taxon>Lachnospirales</taxon>
        <taxon>Lachnospiraceae</taxon>
        <taxon>Fusicatenibacter</taxon>
    </lineage>
</organism>
<keyword evidence="1" id="KW-0175">Coiled coil</keyword>
<protein>
    <recommendedName>
        <fullName evidence="6">Protein required for the initiation of cell division</fullName>
    </recommendedName>
</protein>
<proteinExistence type="predicted"/>
<reference evidence="4" key="2">
    <citation type="submission" date="2021-04" db="EMBL/GenBank/DDBJ databases">
        <authorList>
            <person name="Gilroy R."/>
        </authorList>
    </citation>
    <scope>NUCLEOTIDE SEQUENCE</scope>
    <source>
        <strain evidence="4">CHK183-1962</strain>
    </source>
</reference>
<evidence type="ECO:0000313" key="4">
    <source>
        <dbReference type="EMBL" id="HIX77837.1"/>
    </source>
</evidence>
<comment type="caution">
    <text evidence="4">The sequence shown here is derived from an EMBL/GenBank/DDBJ whole genome shotgun (WGS) entry which is preliminary data.</text>
</comment>
<name>A0A9D1XE87_9FIRM</name>
<feature type="compositionally biased region" description="Basic and acidic residues" evidence="2">
    <location>
        <begin position="7"/>
        <end position="19"/>
    </location>
</feature>
<accession>A0A9D1XE87</accession>
<sequence>MAKRSDRRVDSTQRAERYPQNDYEEGNALRQFSAVPIEQPEELPEERPARRHRTAGQRARNAQMTLRFLVATVILSAMMVAIVVGFLCLKERITEQRRNIASLETQVNDLKTDNDAYYNQVMASVDLEAIRDAAMNRLGMQYAGKSQIRYYDTEGSSYVRQYQEVPQK</sequence>
<dbReference type="EMBL" id="DXEK01000159">
    <property type="protein sequence ID" value="HIX77837.1"/>
    <property type="molecule type" value="Genomic_DNA"/>
</dbReference>
<evidence type="ECO:0000256" key="3">
    <source>
        <dbReference type="SAM" id="Phobius"/>
    </source>
</evidence>
<evidence type="ECO:0000256" key="1">
    <source>
        <dbReference type="SAM" id="Coils"/>
    </source>
</evidence>
<dbReference type="Proteomes" id="UP000886890">
    <property type="component" value="Unassembled WGS sequence"/>
</dbReference>
<keyword evidence="3" id="KW-1133">Transmembrane helix</keyword>
<evidence type="ECO:0008006" key="6">
    <source>
        <dbReference type="Google" id="ProtNLM"/>
    </source>
</evidence>
<evidence type="ECO:0000256" key="2">
    <source>
        <dbReference type="SAM" id="MobiDB-lite"/>
    </source>
</evidence>
<reference evidence="4" key="1">
    <citation type="journal article" date="2021" name="PeerJ">
        <title>Extensive microbial diversity within the chicken gut microbiome revealed by metagenomics and culture.</title>
        <authorList>
            <person name="Gilroy R."/>
            <person name="Ravi A."/>
            <person name="Getino M."/>
            <person name="Pursley I."/>
            <person name="Horton D.L."/>
            <person name="Alikhan N.F."/>
            <person name="Baker D."/>
            <person name="Gharbi K."/>
            <person name="Hall N."/>
            <person name="Watson M."/>
            <person name="Adriaenssens E.M."/>
            <person name="Foster-Nyarko E."/>
            <person name="Jarju S."/>
            <person name="Secka A."/>
            <person name="Antonio M."/>
            <person name="Oren A."/>
            <person name="Chaudhuri R.R."/>
            <person name="La Ragione R."/>
            <person name="Hildebrand F."/>
            <person name="Pallen M.J."/>
        </authorList>
    </citation>
    <scope>NUCLEOTIDE SEQUENCE</scope>
    <source>
        <strain evidence="4">CHK183-1962</strain>
    </source>
</reference>
<keyword evidence="3" id="KW-0812">Transmembrane</keyword>
<dbReference type="AlphaFoldDB" id="A0A9D1XE87"/>